<dbReference type="EC" id="3.2.1.40" evidence="2"/>
<reference evidence="10 11" key="1">
    <citation type="submission" date="2018-10" db="EMBL/GenBank/DDBJ databases">
        <title>Genome sequence of Verticillium nonalfalfae VnAa140.</title>
        <authorList>
            <person name="Stajich J.E."/>
            <person name="Kasson M.T."/>
        </authorList>
    </citation>
    <scope>NUCLEOTIDE SEQUENCE [LARGE SCALE GENOMIC DNA]</scope>
    <source>
        <strain evidence="10 11">VnAa140</strain>
    </source>
</reference>
<name>A0A3M9YKA1_9PEZI</name>
<feature type="domain" description="Alpha-L-rhamnosidase six-hairpin glycosidase" evidence="8">
    <location>
        <begin position="550"/>
        <end position="702"/>
    </location>
</feature>
<evidence type="ECO:0000256" key="5">
    <source>
        <dbReference type="SAM" id="SignalP"/>
    </source>
</evidence>
<feature type="compositionally biased region" description="Basic and acidic residues" evidence="4">
    <location>
        <begin position="937"/>
        <end position="952"/>
    </location>
</feature>
<dbReference type="InterPro" id="IPR008928">
    <property type="entry name" value="6-hairpin_glycosidase_sf"/>
</dbReference>
<comment type="caution">
    <text evidence="10">The sequence shown here is derived from an EMBL/GenBank/DDBJ whole genome shotgun (WGS) entry which is preliminary data.</text>
</comment>
<accession>A0A3M9YKA1</accession>
<dbReference type="PANTHER" id="PTHR33307:SF11">
    <property type="entry name" value="ALPHA-L-RHAMNOSIDASE"/>
    <property type="match status" value="1"/>
</dbReference>
<proteinExistence type="predicted"/>
<feature type="region of interest" description="Disordered" evidence="4">
    <location>
        <begin position="1056"/>
        <end position="1115"/>
    </location>
</feature>
<feature type="domain" description="Bacterial alpha-L-rhamnosidase N-terminal" evidence="7">
    <location>
        <begin position="154"/>
        <end position="227"/>
    </location>
</feature>
<keyword evidence="11" id="KW-1185">Reference proteome</keyword>
<dbReference type="InterPro" id="IPR013737">
    <property type="entry name" value="Bac_rhamnosid_N"/>
</dbReference>
<dbReference type="InterPro" id="IPR008902">
    <property type="entry name" value="Rhamnosid_concanavalin"/>
</dbReference>
<dbReference type="InterPro" id="IPR016007">
    <property type="entry name" value="Alpha_rhamnosid"/>
</dbReference>
<dbReference type="GO" id="GO:0005975">
    <property type="term" value="P:carbohydrate metabolic process"/>
    <property type="evidence" value="ECO:0007669"/>
    <property type="project" value="InterPro"/>
</dbReference>
<dbReference type="Proteomes" id="UP000267145">
    <property type="component" value="Unassembled WGS sequence"/>
</dbReference>
<feature type="domain" description="Alpha-L-rhamnosidase six-hairpin glycosidase" evidence="8">
    <location>
        <begin position="704"/>
        <end position="823"/>
    </location>
</feature>
<sequence>MRLCATISTAALMLASVPASTASSCGAVKISQLSVDGRTDAPLGLGNPRPTLAWQMIQTRDCPESDDICPADRQTAYEIQAAATVDDLLAGRLIWKIWDALGQPSGWSRPSTWTIGLLDQSDWGRARWIDYPDRNDSQPLPLFARPFDIPSGKVVADARLYISGVGMHHATVNGEDATDEVLAPGYSNYQLSSEYRTYDVMNALRPGPNAVGVSLGNGPAYVRRNVRNPAVGRNAPYSWWESQLMGNGTLSADVATGSSNVRLSSVARYNIGGSINIDTGDGGNRLESRVITAIDNDTSIISFTPALEQSHEAGAKVTGSGNNIAASDPSAGAAVTPRFIARLEIMFGDGSSTIIVTDRSWRTALGPLVTDAWYSGSDYDARREQLGWDQPGTDLKPSAWTSAGIAPAPNLATRLVARAAELIKEQERFTPVSVTNPVPGIWVFDFGQNIVGWPLITLPELPAGVTIKVAPAEGLNANGTVNQASLGPRPRGSDLFNTYTTAGRAGGETWHPRFNYFGMQWVQVTGLPSGFEPGPELVTGIRLQADVPIAGTFTSSNARLNRINKMAHYSFASNLMSVFTDYYTMPMGAIYRNFHVDGMLRTSMRHLVEGQSVADTPMAGNVALKTPVYDWGYSGRFGDEINWGNAIVFVPSFLHDLYDDTTVMSAYYDQMIDFVNYIQREKVQDHIVDAALADWVEKTAAPRAAAQALALDAGLVPSEHREKVLEALVDLVEFYPSADGEGPHLSGGTIGLGPIVRALSAGGRDDVLWAALQQDDRPSYGYFMGPTPENPDGFTTIGERWTRSDSKNHMILAQIDEWFHAGVAGIQACSLGTISATWADKLVFQPKPVGDLTSAAGMFRTRAGEARSEWTRVGDIFALSVTVPANTEAEVRVAGEKVRASGRATFVGEEEGYAVYTVPSGTHNFSSTLKGTMKMRSTPEHPDAPKDVDPRRRPPLIRPDLGSLWPPERLLTPFTAFLSDGNPHDIPPSSNPSWRALPLTRQRLETRLSQVHAYPNAPAFQPDANFFTTSLTPSISSSDSHNLTTQFYDHSLAHHTALPSSPVPGPVPGSAEETTSFLTTSTSFASNPPGAPPLPVAPAQQQQQHHHHHQEQPLHLSDLEDVPPAHSLLALHPQTVTLNLIAGVIAPSAPRPVRTRYGATLHVLELLLGDDTRAGFAVTFWLSAADLAAAVPSLVLRLRRRDVVMLRDVALHVFRGRVYGQSLRRGRTKVSLLHRGGARGEGAGCYSGADLRRGGHPQVDKTRRVRDWVLRFVGGDDEEGERGARGGKARRRGWDRPPDDTQ</sequence>
<dbReference type="EMBL" id="RBVV01000002">
    <property type="protein sequence ID" value="RNJ61023.1"/>
    <property type="molecule type" value="Genomic_DNA"/>
</dbReference>
<feature type="signal peptide" evidence="5">
    <location>
        <begin position="1"/>
        <end position="22"/>
    </location>
</feature>
<organism evidence="10 11">
    <name type="scientific">Verticillium nonalfalfae</name>
    <dbReference type="NCBI Taxonomy" id="1051616"/>
    <lineage>
        <taxon>Eukaryota</taxon>
        <taxon>Fungi</taxon>
        <taxon>Dikarya</taxon>
        <taxon>Ascomycota</taxon>
        <taxon>Pezizomycotina</taxon>
        <taxon>Sordariomycetes</taxon>
        <taxon>Hypocreomycetidae</taxon>
        <taxon>Glomerellales</taxon>
        <taxon>Plectosphaerellaceae</taxon>
        <taxon>Verticillium</taxon>
    </lineage>
</organism>
<dbReference type="Gene3D" id="2.60.420.10">
    <property type="entry name" value="Maltose phosphorylase, domain 3"/>
    <property type="match status" value="1"/>
</dbReference>
<dbReference type="Gene3D" id="2.60.120.260">
    <property type="entry name" value="Galactose-binding domain-like"/>
    <property type="match status" value="3"/>
</dbReference>
<evidence type="ECO:0000259" key="7">
    <source>
        <dbReference type="Pfam" id="PF08531"/>
    </source>
</evidence>
<dbReference type="Pfam" id="PF08531">
    <property type="entry name" value="Bac_rhamnosid_N"/>
    <property type="match status" value="2"/>
</dbReference>
<feature type="chain" id="PRO_5018227642" description="alpha-L-rhamnosidase" evidence="5">
    <location>
        <begin position="23"/>
        <end position="1302"/>
    </location>
</feature>
<evidence type="ECO:0000313" key="11">
    <source>
        <dbReference type="Proteomes" id="UP000267145"/>
    </source>
</evidence>
<dbReference type="GO" id="GO:0030596">
    <property type="term" value="F:alpha-L-rhamnosidase activity"/>
    <property type="evidence" value="ECO:0007669"/>
    <property type="project" value="UniProtKB-EC"/>
</dbReference>
<evidence type="ECO:0000256" key="2">
    <source>
        <dbReference type="ARBA" id="ARBA00012652"/>
    </source>
</evidence>
<feature type="domain" description="Alpha-L-rhamnosidase concanavalin-like" evidence="6">
    <location>
        <begin position="439"/>
        <end position="533"/>
    </location>
</feature>
<feature type="compositionally biased region" description="Low complexity" evidence="4">
    <location>
        <begin position="1068"/>
        <end position="1088"/>
    </location>
</feature>
<protein>
    <recommendedName>
        <fullName evidence="2">alpha-L-rhamnosidase</fullName>
        <ecNumber evidence="2">3.2.1.40</ecNumber>
    </recommendedName>
</protein>
<dbReference type="InterPro" id="IPR035398">
    <property type="entry name" value="Bac_rhamnosid_C"/>
</dbReference>
<gene>
    <name evidence="10" type="ORF">D7B24_003434</name>
</gene>
<evidence type="ECO:0000256" key="1">
    <source>
        <dbReference type="ARBA" id="ARBA00001445"/>
    </source>
</evidence>
<evidence type="ECO:0000259" key="9">
    <source>
        <dbReference type="Pfam" id="PF17390"/>
    </source>
</evidence>
<dbReference type="SUPFAM" id="SSF48208">
    <property type="entry name" value="Six-hairpin glycosidases"/>
    <property type="match status" value="1"/>
</dbReference>
<evidence type="ECO:0000259" key="6">
    <source>
        <dbReference type="Pfam" id="PF05592"/>
    </source>
</evidence>
<evidence type="ECO:0000313" key="10">
    <source>
        <dbReference type="EMBL" id="RNJ61023.1"/>
    </source>
</evidence>
<feature type="region of interest" description="Disordered" evidence="4">
    <location>
        <begin position="1276"/>
        <end position="1302"/>
    </location>
</feature>
<feature type="compositionally biased region" description="Basic and acidic residues" evidence="4">
    <location>
        <begin position="1292"/>
        <end position="1302"/>
    </location>
</feature>
<keyword evidence="5" id="KW-0732">Signal</keyword>
<dbReference type="PANTHER" id="PTHR33307">
    <property type="entry name" value="ALPHA-RHAMNOSIDASE (EUROFUNG)"/>
    <property type="match status" value="1"/>
</dbReference>
<dbReference type="Pfam" id="PF17389">
    <property type="entry name" value="Bac_rhamnosid6H"/>
    <property type="match status" value="2"/>
</dbReference>
<feature type="domain" description="Bacterial alpha-L-rhamnosidase N-terminal" evidence="7">
    <location>
        <begin position="336"/>
        <end position="425"/>
    </location>
</feature>
<evidence type="ECO:0000256" key="3">
    <source>
        <dbReference type="ARBA" id="ARBA00022801"/>
    </source>
</evidence>
<evidence type="ECO:0000256" key="4">
    <source>
        <dbReference type="SAM" id="MobiDB-lite"/>
    </source>
</evidence>
<dbReference type="Pfam" id="PF17390">
    <property type="entry name" value="Bac_rhamnosid_C"/>
    <property type="match status" value="1"/>
</dbReference>
<evidence type="ECO:0000259" key="8">
    <source>
        <dbReference type="Pfam" id="PF17389"/>
    </source>
</evidence>
<dbReference type="RefSeq" id="XP_028499181.1">
    <property type="nucleotide sequence ID" value="XM_028637625.1"/>
</dbReference>
<keyword evidence="3" id="KW-0378">Hydrolase</keyword>
<dbReference type="InterPro" id="IPR035396">
    <property type="entry name" value="Bac_rhamnosid6H"/>
</dbReference>
<dbReference type="Gene3D" id="1.50.10.10">
    <property type="match status" value="2"/>
</dbReference>
<comment type="catalytic activity">
    <reaction evidence="1">
        <text>Hydrolysis of terminal non-reducing alpha-L-rhamnose residues in alpha-L-rhamnosides.</text>
        <dbReference type="EC" id="3.2.1.40"/>
    </reaction>
</comment>
<dbReference type="InterPro" id="IPR012341">
    <property type="entry name" value="6hp_glycosidase-like_sf"/>
</dbReference>
<dbReference type="PROSITE" id="PS51257">
    <property type="entry name" value="PROKAR_LIPOPROTEIN"/>
    <property type="match status" value="1"/>
</dbReference>
<dbReference type="GeneID" id="39607123"/>
<dbReference type="Pfam" id="PF05592">
    <property type="entry name" value="Bac_rhamnosid"/>
    <property type="match status" value="1"/>
</dbReference>
<feature type="domain" description="Alpha-L-rhamnosidase C-terminal" evidence="9">
    <location>
        <begin position="842"/>
        <end position="898"/>
    </location>
</feature>
<feature type="region of interest" description="Disordered" evidence="4">
    <location>
        <begin position="933"/>
        <end position="961"/>
    </location>
</feature>